<dbReference type="Proteomes" id="UP000622547">
    <property type="component" value="Unassembled WGS sequence"/>
</dbReference>
<feature type="region of interest" description="Disordered" evidence="1">
    <location>
        <begin position="1"/>
        <end position="35"/>
    </location>
</feature>
<proteinExistence type="predicted"/>
<keyword evidence="3" id="KW-1185">Reference proteome</keyword>
<dbReference type="AlphaFoldDB" id="A0A8J3UBZ2"/>
<gene>
    <name evidence="2" type="ORF">Pph01_12580</name>
</gene>
<feature type="compositionally biased region" description="Polar residues" evidence="1">
    <location>
        <begin position="71"/>
        <end position="82"/>
    </location>
</feature>
<feature type="region of interest" description="Disordered" evidence="1">
    <location>
        <begin position="62"/>
        <end position="82"/>
    </location>
</feature>
<evidence type="ECO:0000313" key="2">
    <source>
        <dbReference type="EMBL" id="GII36255.1"/>
    </source>
</evidence>
<organism evidence="2 3">
    <name type="scientific">Planotetraspora phitsanulokensis</name>
    <dbReference type="NCBI Taxonomy" id="575192"/>
    <lineage>
        <taxon>Bacteria</taxon>
        <taxon>Bacillati</taxon>
        <taxon>Actinomycetota</taxon>
        <taxon>Actinomycetes</taxon>
        <taxon>Streptosporangiales</taxon>
        <taxon>Streptosporangiaceae</taxon>
        <taxon>Planotetraspora</taxon>
    </lineage>
</organism>
<dbReference type="Pfam" id="PF14427">
    <property type="entry name" value="Pput2613-deam"/>
    <property type="match status" value="1"/>
</dbReference>
<sequence>MSSERFGQAPREPLARPGQALARAVAPRPSPAPESFERLQRLAGNAAVQRLASWPAGLTRLPVQLAPPTKGTDTSKSPSDTLAEQVTEGRFKEALEYLNGLPMEYLLVQLDKLGFANANYLLTNLSAAAWLGPFALARLEAAIRSVGIRQTGTVSDLLIPLINAVSRSGVRQYSDQFSAIRAKVRAPAGGWTSLIQGYFAMADLAPIAALTATDNVFRVLDFVTDVELNQALRDMQEPQLRLLIVNSRGADRVFDGERIKRALDATWRGRFPKTEPPWPKAVTAEGLNVATMSSVDKLGTAIRWSERHGGEELAGKLEELLSLKSLAFIAGTTILFAVLEMGTGGAAGAVMLVVSAAMVGPEVYTIASDIQSFITTALGAKDETDLDLAARYFAKAAVAIGVDILTAILLHKPTKMVTPKIQAGARVAGEFLKARVASGGGGLVPALVMGEGPPSFVHAPPERLTTLETRGGPAPQLPKAPKALRNLAKNDDAAAWALLDRYWRMPRAQLSRLAKMQDETAIYVLQERIKPNDEALIKAQGSNYRPPHEAEVTITRPQYAKKIWEGKIQSGRMTDQEAALGWPDSMFATHTEARAVKHTQLKSGDVLTIFGQYNPCAACRAAMAEAAIRLGIRVHYHWMGGRESFYP</sequence>
<dbReference type="EMBL" id="BOOP01000004">
    <property type="protein sequence ID" value="GII36255.1"/>
    <property type="molecule type" value="Genomic_DNA"/>
</dbReference>
<name>A0A8J3UBZ2_9ACTN</name>
<comment type="caution">
    <text evidence="2">The sequence shown here is derived from an EMBL/GenBank/DDBJ whole genome shotgun (WGS) entry which is preliminary data.</text>
</comment>
<accession>A0A8J3UBZ2</accession>
<dbReference type="RefSeq" id="WP_204071985.1">
    <property type="nucleotide sequence ID" value="NZ_BAABHI010000012.1"/>
</dbReference>
<reference evidence="2 3" key="1">
    <citation type="submission" date="2021-01" db="EMBL/GenBank/DDBJ databases">
        <title>Whole genome shotgun sequence of Planotetraspora phitsanulokensis NBRC 104273.</title>
        <authorList>
            <person name="Komaki H."/>
            <person name="Tamura T."/>
        </authorList>
    </citation>
    <scope>NUCLEOTIDE SEQUENCE [LARGE SCALE GENOMIC DNA]</scope>
    <source>
        <strain evidence="2 3">NBRC 104273</strain>
    </source>
</reference>
<evidence type="ECO:0000313" key="3">
    <source>
        <dbReference type="Proteomes" id="UP000622547"/>
    </source>
</evidence>
<evidence type="ECO:0000256" key="1">
    <source>
        <dbReference type="SAM" id="MobiDB-lite"/>
    </source>
</evidence>
<protein>
    <submittedName>
        <fullName evidence="2">Uncharacterized protein</fullName>
    </submittedName>
</protein>
<dbReference type="InterPro" id="IPR027472">
    <property type="entry name" value="Pput2613-NH3ase"/>
</dbReference>